<reference evidence="1 2" key="1">
    <citation type="submission" date="2020-08" db="EMBL/GenBank/DDBJ databases">
        <title>Genomic Encyclopedia of Type Strains, Phase IV (KMG-IV): sequencing the most valuable type-strain genomes for metagenomic binning, comparative biology and taxonomic classification.</title>
        <authorList>
            <person name="Goeker M."/>
        </authorList>
    </citation>
    <scope>NUCLEOTIDE SEQUENCE [LARGE SCALE GENOMIC DNA]</scope>
    <source>
        <strain evidence="1 2">DSM 25622</strain>
    </source>
</reference>
<evidence type="ECO:0000313" key="2">
    <source>
        <dbReference type="Proteomes" id="UP000580654"/>
    </source>
</evidence>
<dbReference type="AlphaFoldDB" id="A0A840YIV4"/>
<proteinExistence type="predicted"/>
<gene>
    <name evidence="1" type="ORF">FHS87_004598</name>
</gene>
<sequence length="33" mass="3766">MSAAIEGEAAIRRRRAAMGTFERYLTLWVAVIR</sequence>
<dbReference type="EMBL" id="JACIJD010000050">
    <property type="protein sequence ID" value="MBB5696527.1"/>
    <property type="molecule type" value="Genomic_DNA"/>
</dbReference>
<protein>
    <submittedName>
        <fullName evidence="1">Uncharacterized protein</fullName>
    </submittedName>
</protein>
<comment type="caution">
    <text evidence="1">The sequence shown here is derived from an EMBL/GenBank/DDBJ whole genome shotgun (WGS) entry which is preliminary data.</text>
</comment>
<accession>A0A840YIV4</accession>
<evidence type="ECO:0000313" key="1">
    <source>
        <dbReference type="EMBL" id="MBB5696527.1"/>
    </source>
</evidence>
<keyword evidence="2" id="KW-1185">Reference proteome</keyword>
<name>A0A840YIV4_9PROT</name>
<organism evidence="1 2">
    <name type="scientific">Muricoccus pecuniae</name>
    <dbReference type="NCBI Taxonomy" id="693023"/>
    <lineage>
        <taxon>Bacteria</taxon>
        <taxon>Pseudomonadati</taxon>
        <taxon>Pseudomonadota</taxon>
        <taxon>Alphaproteobacteria</taxon>
        <taxon>Acetobacterales</taxon>
        <taxon>Roseomonadaceae</taxon>
        <taxon>Muricoccus</taxon>
    </lineage>
</organism>
<dbReference type="Proteomes" id="UP000580654">
    <property type="component" value="Unassembled WGS sequence"/>
</dbReference>